<evidence type="ECO:0000313" key="2">
    <source>
        <dbReference type="Proteomes" id="UP000029120"/>
    </source>
</evidence>
<dbReference type="Gramene" id="KFK23928">
    <property type="protein sequence ID" value="KFK23928"/>
    <property type="gene ID" value="AALP_AAs71351U000100"/>
</dbReference>
<evidence type="ECO:0008006" key="3">
    <source>
        <dbReference type="Google" id="ProtNLM"/>
    </source>
</evidence>
<name>A0A087G226_ARAAL</name>
<accession>A0A087G226</accession>
<keyword evidence="2" id="KW-1185">Reference proteome</keyword>
<reference evidence="2" key="1">
    <citation type="journal article" date="2015" name="Nat. Plants">
        <title>Genome expansion of Arabis alpina linked with retrotransposition and reduced symmetric DNA methylation.</title>
        <authorList>
            <person name="Willing E.M."/>
            <person name="Rawat V."/>
            <person name="Mandakova T."/>
            <person name="Maumus F."/>
            <person name="James G.V."/>
            <person name="Nordstroem K.J."/>
            <person name="Becker C."/>
            <person name="Warthmann N."/>
            <person name="Chica C."/>
            <person name="Szarzynska B."/>
            <person name="Zytnicki M."/>
            <person name="Albani M.C."/>
            <person name="Kiefer C."/>
            <person name="Bergonzi S."/>
            <person name="Castaings L."/>
            <person name="Mateos J.L."/>
            <person name="Berns M.C."/>
            <person name="Bujdoso N."/>
            <person name="Piofczyk T."/>
            <person name="de Lorenzo L."/>
            <person name="Barrero-Sicilia C."/>
            <person name="Mateos I."/>
            <person name="Piednoel M."/>
            <person name="Hagmann J."/>
            <person name="Chen-Min-Tao R."/>
            <person name="Iglesias-Fernandez R."/>
            <person name="Schuster S.C."/>
            <person name="Alonso-Blanco C."/>
            <person name="Roudier F."/>
            <person name="Carbonero P."/>
            <person name="Paz-Ares J."/>
            <person name="Davis S.J."/>
            <person name="Pecinka A."/>
            <person name="Quesneville H."/>
            <person name="Colot V."/>
            <person name="Lysak M.A."/>
            <person name="Weigel D."/>
            <person name="Coupland G."/>
            <person name="Schneeberger K."/>
        </authorList>
    </citation>
    <scope>NUCLEOTIDE SEQUENCE [LARGE SCALE GENOMIC DNA]</scope>
    <source>
        <strain evidence="2">cv. Pajares</strain>
    </source>
</reference>
<dbReference type="AlphaFoldDB" id="A0A087G226"/>
<sequence>KWCTFLTTITEESSKKTKISDRDETKVRPLGVKAAKANEKKRTKVSGEETKGSASLKVLHQVWEIRDKDNLAKERLSNKKILEGLLAKPGGLTETELELKNTLMTEVLKNIRETRQELGED</sequence>
<organism evidence="1 2">
    <name type="scientific">Arabis alpina</name>
    <name type="common">Alpine rock-cress</name>
    <dbReference type="NCBI Taxonomy" id="50452"/>
    <lineage>
        <taxon>Eukaryota</taxon>
        <taxon>Viridiplantae</taxon>
        <taxon>Streptophyta</taxon>
        <taxon>Embryophyta</taxon>
        <taxon>Tracheophyta</taxon>
        <taxon>Spermatophyta</taxon>
        <taxon>Magnoliopsida</taxon>
        <taxon>eudicotyledons</taxon>
        <taxon>Gunneridae</taxon>
        <taxon>Pentapetalae</taxon>
        <taxon>rosids</taxon>
        <taxon>malvids</taxon>
        <taxon>Brassicales</taxon>
        <taxon>Brassicaceae</taxon>
        <taxon>Arabideae</taxon>
        <taxon>Arabis</taxon>
    </lineage>
</organism>
<feature type="non-terminal residue" evidence="1">
    <location>
        <position position="1"/>
    </location>
</feature>
<gene>
    <name evidence="1" type="ORF">AALP_AAs71351U000100</name>
</gene>
<protein>
    <recommendedName>
        <fullName evidence="3">No apical meristem-associated C-terminal domain-containing protein</fullName>
    </recommendedName>
</protein>
<dbReference type="EMBL" id="KL973738">
    <property type="protein sequence ID" value="KFK23928.1"/>
    <property type="molecule type" value="Genomic_DNA"/>
</dbReference>
<dbReference type="Proteomes" id="UP000029120">
    <property type="component" value="Unassembled WGS sequence"/>
</dbReference>
<proteinExistence type="predicted"/>
<evidence type="ECO:0000313" key="1">
    <source>
        <dbReference type="EMBL" id="KFK23928.1"/>
    </source>
</evidence>